<dbReference type="EMBL" id="JALJAT010000435">
    <property type="protein sequence ID" value="KAK4467285.1"/>
    <property type="molecule type" value="Genomic_DNA"/>
</dbReference>
<accession>A0AAE1Z499</accession>
<feature type="region of interest" description="Disordered" evidence="1">
    <location>
        <begin position="58"/>
        <end position="101"/>
    </location>
</feature>
<organism evidence="2 3">
    <name type="scientific">Schistosoma mekongi</name>
    <name type="common">Parasitic worm</name>
    <dbReference type="NCBI Taxonomy" id="38744"/>
    <lineage>
        <taxon>Eukaryota</taxon>
        <taxon>Metazoa</taxon>
        <taxon>Spiralia</taxon>
        <taxon>Lophotrochozoa</taxon>
        <taxon>Platyhelminthes</taxon>
        <taxon>Trematoda</taxon>
        <taxon>Digenea</taxon>
        <taxon>Strigeidida</taxon>
        <taxon>Schistosomatoidea</taxon>
        <taxon>Schistosomatidae</taxon>
        <taxon>Schistosoma</taxon>
    </lineage>
</organism>
<evidence type="ECO:0000256" key="1">
    <source>
        <dbReference type="SAM" id="MobiDB-lite"/>
    </source>
</evidence>
<comment type="caution">
    <text evidence="2">The sequence shown here is derived from an EMBL/GenBank/DDBJ whole genome shotgun (WGS) entry which is preliminary data.</text>
</comment>
<evidence type="ECO:0000313" key="3">
    <source>
        <dbReference type="Proteomes" id="UP001292079"/>
    </source>
</evidence>
<keyword evidence="3" id="KW-1185">Reference proteome</keyword>
<reference evidence="2" key="2">
    <citation type="journal article" date="2023" name="Infect Dis Poverty">
        <title>Chromosome-scale genome of the human blood fluke Schistosoma mekongi and its implications for public health.</title>
        <authorList>
            <person name="Zhou M."/>
            <person name="Xu L."/>
            <person name="Xu D."/>
            <person name="Chen W."/>
            <person name="Khan J."/>
            <person name="Hu Y."/>
            <person name="Huang H."/>
            <person name="Wei H."/>
            <person name="Zhang Y."/>
            <person name="Chusongsang P."/>
            <person name="Tanasarnprasert K."/>
            <person name="Hu X."/>
            <person name="Limpanont Y."/>
            <person name="Lv Z."/>
        </authorList>
    </citation>
    <scope>NUCLEOTIDE SEQUENCE</scope>
    <source>
        <strain evidence="2">LV_2022a</strain>
    </source>
</reference>
<name>A0AAE1Z499_SCHME</name>
<sequence>MTNVQDQSSRSAVIYSSSLDNFNFNSSHSSTKNNKCQHVSPIDSNKVSKLKSVVHTFTPSTVSPSCPPRFTRYSNRQSSSRHGGSITVKVRNRLGAKRTKPLPTFTFTDPNNVTIPDNNLDKQRLLVNSM</sequence>
<protein>
    <submittedName>
        <fullName evidence="2">Uncharacterized protein</fullName>
    </submittedName>
</protein>
<dbReference type="Proteomes" id="UP001292079">
    <property type="component" value="Unassembled WGS sequence"/>
</dbReference>
<gene>
    <name evidence="2" type="ORF">MN116_008996</name>
</gene>
<evidence type="ECO:0000313" key="2">
    <source>
        <dbReference type="EMBL" id="KAK4467285.1"/>
    </source>
</evidence>
<proteinExistence type="predicted"/>
<reference evidence="2" key="1">
    <citation type="submission" date="2022-04" db="EMBL/GenBank/DDBJ databases">
        <authorList>
            <person name="Xu L."/>
            <person name="Lv Z."/>
        </authorList>
    </citation>
    <scope>NUCLEOTIDE SEQUENCE</scope>
    <source>
        <strain evidence="2">LV_2022a</strain>
    </source>
</reference>
<feature type="compositionally biased region" description="Basic residues" evidence="1">
    <location>
        <begin position="90"/>
        <end position="100"/>
    </location>
</feature>
<dbReference type="AlphaFoldDB" id="A0AAE1Z499"/>
<feature type="compositionally biased region" description="Polar residues" evidence="1">
    <location>
        <begin position="72"/>
        <end position="82"/>
    </location>
</feature>